<dbReference type="Gene3D" id="3.30.56.10">
    <property type="match status" value="1"/>
</dbReference>
<accession>A0ABY6L7A2</accession>
<dbReference type="EMBL" id="CP092876">
    <property type="protein sequence ID" value="UYV76898.1"/>
    <property type="molecule type" value="Genomic_DNA"/>
</dbReference>
<comment type="cofactor">
    <cofactor evidence="1">
        <name>Mg(2+)</name>
        <dbReference type="ChEBI" id="CHEBI:18420"/>
    </cofactor>
</comment>
<dbReference type="PROSITE" id="PS51483">
    <property type="entry name" value="B5"/>
    <property type="match status" value="1"/>
</dbReference>
<dbReference type="PANTHER" id="PTHR10947">
    <property type="entry name" value="PHENYLALANYL-TRNA SYNTHETASE BETA CHAIN AND LEUCINE-RICH REPEAT-CONTAINING PROTEIN 47"/>
    <property type="match status" value="1"/>
</dbReference>
<evidence type="ECO:0000256" key="5">
    <source>
        <dbReference type="ARBA" id="ARBA00022490"/>
    </source>
</evidence>
<dbReference type="SUPFAM" id="SSF56037">
    <property type="entry name" value="PheT/TilS domain"/>
    <property type="match status" value="1"/>
</dbReference>
<dbReference type="InterPro" id="IPR045864">
    <property type="entry name" value="aa-tRNA-synth_II/BPL/LPL"/>
</dbReference>
<dbReference type="Pfam" id="PF03483">
    <property type="entry name" value="B3_4"/>
    <property type="match status" value="1"/>
</dbReference>
<evidence type="ECO:0000256" key="10">
    <source>
        <dbReference type="ARBA" id="ARBA00022842"/>
    </source>
</evidence>
<evidence type="ECO:0000256" key="11">
    <source>
        <dbReference type="ARBA" id="ARBA00022917"/>
    </source>
</evidence>
<dbReference type="EC" id="6.1.1.20" evidence="4"/>
<keyword evidence="10" id="KW-0460">Magnesium</keyword>
<evidence type="ECO:0000256" key="8">
    <source>
        <dbReference type="ARBA" id="ARBA00022741"/>
    </source>
</evidence>
<protein>
    <recommendedName>
        <fullName evidence="4">phenylalanine--tRNA ligase</fullName>
        <ecNumber evidence="4">6.1.1.20</ecNumber>
    </recommendedName>
</protein>
<proteinExistence type="inferred from homology"/>
<dbReference type="Gene3D" id="3.30.930.10">
    <property type="entry name" value="Bira Bifunctional Protein, Domain 2"/>
    <property type="match status" value="1"/>
</dbReference>
<dbReference type="InterPro" id="IPR045060">
    <property type="entry name" value="Phe-tRNA-ligase_IIc_bsu"/>
</dbReference>
<name>A0ABY6L7A2_9ARAC</name>
<dbReference type="SMART" id="SM00874">
    <property type="entry name" value="B5"/>
    <property type="match status" value="1"/>
</dbReference>
<evidence type="ECO:0000256" key="9">
    <source>
        <dbReference type="ARBA" id="ARBA00022840"/>
    </source>
</evidence>
<evidence type="ECO:0000256" key="12">
    <source>
        <dbReference type="ARBA" id="ARBA00023146"/>
    </source>
</evidence>
<dbReference type="SMART" id="SM00873">
    <property type="entry name" value="B3_4"/>
    <property type="match status" value="1"/>
</dbReference>
<dbReference type="Gene3D" id="3.50.40.10">
    <property type="entry name" value="Phenylalanyl-trna Synthetase, Chain B, domain 3"/>
    <property type="match status" value="1"/>
</dbReference>
<dbReference type="NCBIfam" id="TIGR00471">
    <property type="entry name" value="pheT_arch"/>
    <property type="match status" value="1"/>
</dbReference>
<dbReference type="SUPFAM" id="SSF55681">
    <property type="entry name" value="Class II aaRS and biotin synthetases"/>
    <property type="match status" value="1"/>
</dbReference>
<dbReference type="Proteomes" id="UP001235939">
    <property type="component" value="Chromosome 14"/>
</dbReference>
<dbReference type="SUPFAM" id="SSF46955">
    <property type="entry name" value="Putative DNA-binding domain"/>
    <property type="match status" value="1"/>
</dbReference>
<dbReference type="InterPro" id="IPR009061">
    <property type="entry name" value="DNA-bd_dom_put_sf"/>
</dbReference>
<dbReference type="InterPro" id="IPR005146">
    <property type="entry name" value="B3/B4_tRNA-bd"/>
</dbReference>
<comment type="similarity">
    <text evidence="3">Belongs to the phenylalanyl-tRNA synthetase beta subunit family. Type 2 subfamily.</text>
</comment>
<dbReference type="CDD" id="cd00769">
    <property type="entry name" value="PheRS_beta_core"/>
    <property type="match status" value="1"/>
</dbReference>
<keyword evidence="6" id="KW-0436">Ligase</keyword>
<keyword evidence="15" id="KW-1185">Reference proteome</keyword>
<dbReference type="Pfam" id="PF03484">
    <property type="entry name" value="B5"/>
    <property type="match status" value="1"/>
</dbReference>
<evidence type="ECO:0000256" key="3">
    <source>
        <dbReference type="ARBA" id="ARBA00007438"/>
    </source>
</evidence>
<keyword evidence="8" id="KW-0547">Nucleotide-binding</keyword>
<sequence>MSLLCVFRMRKIVSIGTHDLDTIQGPFVYDALPPPEIKFKPLNQQKEYTAPELMKLYSGDSHLKPYLPIILDKPVYPIIYDANGTVLSFPPIVNGDHSKITLDTKNVLIEITATDLSKASIVLDTMVTMFSGYCQNTLTVEQVEVVMPDGSSKLYPELPYRKEKVIVDMINNYIGLQESGEKMVELLGQMSLRAELEDGILEVEIPPTRHDIIHPCDIYEDVAIAYGFNNIKWIMPVIPTLAKELPISRLTDKLRDELVACSFTEALSFVLCSKEDLSDKLRQSKALENAVHIANPKTQEFQVARTTLLPGLLKTLQSNRRMPLPIKIFEVSDVVMKQESSETGACNQRHLAAVWCGKQHGLERIHGILDHLLHVLEVPVSDYKLNHIAGRVCVDGTYLDGQCADVVVRGTSIGRLGVLHPEVLAAFDLTLPCSALELNIESFQ</sequence>
<evidence type="ECO:0000256" key="2">
    <source>
        <dbReference type="ARBA" id="ARBA00004496"/>
    </source>
</evidence>
<evidence type="ECO:0000313" key="15">
    <source>
        <dbReference type="Proteomes" id="UP001235939"/>
    </source>
</evidence>
<evidence type="ECO:0000256" key="4">
    <source>
        <dbReference type="ARBA" id="ARBA00012814"/>
    </source>
</evidence>
<feature type="domain" description="B5" evidence="13">
    <location>
        <begin position="158"/>
        <end position="233"/>
    </location>
</feature>
<reference evidence="14 15" key="1">
    <citation type="submission" date="2022-01" db="EMBL/GenBank/DDBJ databases">
        <title>A chromosomal length assembly of Cordylochernes scorpioides.</title>
        <authorList>
            <person name="Zeh D."/>
            <person name="Zeh J."/>
        </authorList>
    </citation>
    <scope>NUCLEOTIDE SEQUENCE [LARGE SCALE GENOMIC DNA]</scope>
    <source>
        <strain evidence="14">IN4F17</strain>
        <tissue evidence="14">Whole Body</tissue>
    </source>
</reference>
<keyword evidence="12" id="KW-0030">Aminoacyl-tRNA synthetase</keyword>
<evidence type="ECO:0000256" key="7">
    <source>
        <dbReference type="ARBA" id="ARBA00022723"/>
    </source>
</evidence>
<dbReference type="PANTHER" id="PTHR10947:SF0">
    <property type="entry name" value="PHENYLALANINE--TRNA LIGASE BETA SUBUNIT"/>
    <property type="match status" value="1"/>
</dbReference>
<dbReference type="InterPro" id="IPR004531">
    <property type="entry name" value="Phe-tRNA-synth_IIc_bsu_arc_euk"/>
</dbReference>
<dbReference type="InterPro" id="IPR020825">
    <property type="entry name" value="Phe-tRNA_synthase-like_B3/B4"/>
</dbReference>
<evidence type="ECO:0000313" key="14">
    <source>
        <dbReference type="EMBL" id="UYV76898.1"/>
    </source>
</evidence>
<keyword evidence="7" id="KW-0479">Metal-binding</keyword>
<keyword evidence="5" id="KW-0963">Cytoplasm</keyword>
<evidence type="ECO:0000256" key="6">
    <source>
        <dbReference type="ARBA" id="ARBA00022598"/>
    </source>
</evidence>
<dbReference type="InterPro" id="IPR041616">
    <property type="entry name" value="PheRS_beta_core"/>
</dbReference>
<evidence type="ECO:0000259" key="13">
    <source>
        <dbReference type="PROSITE" id="PS51483"/>
    </source>
</evidence>
<keyword evidence="11" id="KW-0648">Protein biosynthesis</keyword>
<evidence type="ECO:0000256" key="1">
    <source>
        <dbReference type="ARBA" id="ARBA00001946"/>
    </source>
</evidence>
<dbReference type="InterPro" id="IPR005147">
    <property type="entry name" value="tRNA_synthase_B5-dom"/>
</dbReference>
<gene>
    <name evidence="14" type="ORF">LAZ67_14002327</name>
</gene>
<keyword evidence="9" id="KW-0067">ATP-binding</keyword>
<dbReference type="Pfam" id="PF17759">
    <property type="entry name" value="tRNA_synthFbeta"/>
    <property type="match status" value="1"/>
</dbReference>
<comment type="subcellular location">
    <subcellularLocation>
        <location evidence="2">Cytoplasm</location>
    </subcellularLocation>
</comment>
<organism evidence="14 15">
    <name type="scientific">Cordylochernes scorpioides</name>
    <dbReference type="NCBI Taxonomy" id="51811"/>
    <lineage>
        <taxon>Eukaryota</taxon>
        <taxon>Metazoa</taxon>
        <taxon>Ecdysozoa</taxon>
        <taxon>Arthropoda</taxon>
        <taxon>Chelicerata</taxon>
        <taxon>Arachnida</taxon>
        <taxon>Pseudoscorpiones</taxon>
        <taxon>Cheliferoidea</taxon>
        <taxon>Chernetidae</taxon>
        <taxon>Cordylochernes</taxon>
    </lineage>
</organism>